<dbReference type="InParanoid" id="K1XJ65"/>
<feature type="region of interest" description="Disordered" evidence="1">
    <location>
        <begin position="52"/>
        <end position="79"/>
    </location>
</feature>
<gene>
    <name evidence="2" type="ORF">MBM_01410</name>
</gene>
<dbReference type="Proteomes" id="UP000006753">
    <property type="component" value="Unassembled WGS sequence"/>
</dbReference>
<accession>K1XJ65</accession>
<dbReference type="EMBL" id="JH921429">
    <property type="protein sequence ID" value="EKD20728.1"/>
    <property type="molecule type" value="Genomic_DNA"/>
</dbReference>
<keyword evidence="3" id="KW-1185">Reference proteome</keyword>
<dbReference type="AlphaFoldDB" id="K1XJ65"/>
<dbReference type="KEGG" id="mbe:MBM_01410"/>
<feature type="region of interest" description="Disordered" evidence="1">
    <location>
        <begin position="249"/>
        <end position="313"/>
    </location>
</feature>
<reference evidence="2 3" key="1">
    <citation type="journal article" date="2012" name="BMC Genomics">
        <title>Sequencing the genome of Marssonina brunnea reveals fungus-poplar co-evolution.</title>
        <authorList>
            <person name="Zhu S."/>
            <person name="Cao Y.-Z."/>
            <person name="Jiang C."/>
            <person name="Tan B.-Y."/>
            <person name="Wang Z."/>
            <person name="Feng S."/>
            <person name="Zhang L."/>
            <person name="Su X.-H."/>
            <person name="Brejova B."/>
            <person name="Vinar T."/>
            <person name="Xu M."/>
            <person name="Wang M.-X."/>
            <person name="Zhang S.-G."/>
            <person name="Huang M.-R."/>
            <person name="Wu R."/>
            <person name="Zhou Y."/>
        </authorList>
    </citation>
    <scope>NUCLEOTIDE SEQUENCE [LARGE SCALE GENOMIC DNA]</scope>
    <source>
        <strain evidence="2 3">MB_m1</strain>
    </source>
</reference>
<evidence type="ECO:0000313" key="2">
    <source>
        <dbReference type="EMBL" id="EKD20728.1"/>
    </source>
</evidence>
<sequence length="313" mass="34796">MAASPQAATITSMIGKLVPDRRDRQEYTARREFDAPLEIGDPLNRCRRMLFRGRSVKQSPGERPDRPGAPSYPAPRRLGYGPRQLRIEIDESVGYLHVRTCNWPTGYSKPRVSFALRLDSKLIRSSRFPTEFGSQNAAPKAFLLDSYGRFLIQLVQKRIAPRSTQAFPSISYKEAQRLKAHQTPLNTPDDKNESSSRYCIVVESIKLAHLNLQTSTLTGGITAAQAEDGDKALSRGSTGYPYSCIRSIQPQGREDEMIDDDGHGRPQADDTEQTMDNAPLYHSNASVPEKISAPKLTGPDSTALDRPHSSPQE</sequence>
<dbReference type="HOGENOM" id="CLU_888718_0_0_1"/>
<protein>
    <submittedName>
        <fullName evidence="2">Uncharacterized protein</fullName>
    </submittedName>
</protein>
<evidence type="ECO:0000256" key="1">
    <source>
        <dbReference type="SAM" id="MobiDB-lite"/>
    </source>
</evidence>
<name>K1XJ65_MARBU</name>
<evidence type="ECO:0000313" key="3">
    <source>
        <dbReference type="Proteomes" id="UP000006753"/>
    </source>
</evidence>
<feature type="compositionally biased region" description="Basic and acidic residues" evidence="1">
    <location>
        <begin position="303"/>
        <end position="313"/>
    </location>
</feature>
<proteinExistence type="predicted"/>
<organism evidence="2 3">
    <name type="scientific">Marssonina brunnea f. sp. multigermtubi (strain MB_m1)</name>
    <name type="common">Marssonina leaf spot fungus</name>
    <dbReference type="NCBI Taxonomy" id="1072389"/>
    <lineage>
        <taxon>Eukaryota</taxon>
        <taxon>Fungi</taxon>
        <taxon>Dikarya</taxon>
        <taxon>Ascomycota</taxon>
        <taxon>Pezizomycotina</taxon>
        <taxon>Leotiomycetes</taxon>
        <taxon>Helotiales</taxon>
        <taxon>Drepanopezizaceae</taxon>
        <taxon>Drepanopeziza</taxon>
    </lineage>
</organism>
<feature type="compositionally biased region" description="Basic and acidic residues" evidence="1">
    <location>
        <begin position="252"/>
        <end position="268"/>
    </location>
</feature>